<protein>
    <recommendedName>
        <fullName evidence="4">Type I restriction modification DNA specificity domain-containing protein</fullName>
    </recommendedName>
</protein>
<dbReference type="PANTHER" id="PTHR30408">
    <property type="entry name" value="TYPE-1 RESTRICTION ENZYME ECOKI SPECIFICITY PROTEIN"/>
    <property type="match status" value="1"/>
</dbReference>
<evidence type="ECO:0000313" key="5">
    <source>
        <dbReference type="EMBL" id="GLK84461.1"/>
    </source>
</evidence>
<dbReference type="InterPro" id="IPR052021">
    <property type="entry name" value="Type-I_RS_S_subunit"/>
</dbReference>
<accession>A0A9W6NBF4</accession>
<name>A0A9W6NBF4_9HYPH</name>
<dbReference type="CDD" id="cd17253">
    <property type="entry name" value="RMtype1_S_Eco933I-TRD2-CR2_like"/>
    <property type="match status" value="1"/>
</dbReference>
<reference evidence="5" key="2">
    <citation type="submission" date="2023-01" db="EMBL/GenBank/DDBJ databases">
        <authorList>
            <person name="Sun Q."/>
            <person name="Evtushenko L."/>
        </authorList>
    </citation>
    <scope>NUCLEOTIDE SEQUENCE</scope>
    <source>
        <strain evidence="5">VKM B-2789</strain>
    </source>
</reference>
<dbReference type="EMBL" id="BSFM01000012">
    <property type="protein sequence ID" value="GLK84461.1"/>
    <property type="molecule type" value="Genomic_DNA"/>
</dbReference>
<reference evidence="5" key="1">
    <citation type="journal article" date="2014" name="Int. J. Syst. Evol. Microbiol.">
        <title>Complete genome sequence of Corynebacterium casei LMG S-19264T (=DSM 44701T), isolated from a smear-ripened cheese.</title>
        <authorList>
            <consortium name="US DOE Joint Genome Institute (JGI-PGF)"/>
            <person name="Walter F."/>
            <person name="Albersmeier A."/>
            <person name="Kalinowski J."/>
            <person name="Ruckert C."/>
        </authorList>
    </citation>
    <scope>NUCLEOTIDE SEQUENCE</scope>
    <source>
        <strain evidence="5">VKM B-2789</strain>
    </source>
</reference>
<evidence type="ECO:0000259" key="4">
    <source>
        <dbReference type="Pfam" id="PF01420"/>
    </source>
</evidence>
<dbReference type="Gene3D" id="3.90.220.20">
    <property type="entry name" value="DNA methylase specificity domains"/>
    <property type="match status" value="2"/>
</dbReference>
<dbReference type="InterPro" id="IPR000055">
    <property type="entry name" value="Restrct_endonuc_typeI_TRD"/>
</dbReference>
<comment type="similarity">
    <text evidence="1">Belongs to the type-I restriction system S methylase family.</text>
</comment>
<proteinExistence type="inferred from homology"/>
<dbReference type="Pfam" id="PF01420">
    <property type="entry name" value="Methylase_S"/>
    <property type="match status" value="1"/>
</dbReference>
<dbReference type="PANTHER" id="PTHR30408:SF12">
    <property type="entry name" value="TYPE I RESTRICTION ENZYME MJAVIII SPECIFICITY SUBUNIT"/>
    <property type="match status" value="1"/>
</dbReference>
<comment type="caution">
    <text evidence="5">The sequence shown here is derived from an EMBL/GenBank/DDBJ whole genome shotgun (WGS) entry which is preliminary data.</text>
</comment>
<keyword evidence="3" id="KW-0238">DNA-binding</keyword>
<dbReference type="GO" id="GO:0009307">
    <property type="term" value="P:DNA restriction-modification system"/>
    <property type="evidence" value="ECO:0007669"/>
    <property type="project" value="UniProtKB-KW"/>
</dbReference>
<dbReference type="Proteomes" id="UP001143330">
    <property type="component" value="Unassembled WGS sequence"/>
</dbReference>
<keyword evidence="6" id="KW-1185">Reference proteome</keyword>
<dbReference type="SUPFAM" id="SSF116734">
    <property type="entry name" value="DNA methylase specificity domain"/>
    <property type="match status" value="2"/>
</dbReference>
<keyword evidence="2" id="KW-0680">Restriction system</keyword>
<evidence type="ECO:0000256" key="1">
    <source>
        <dbReference type="ARBA" id="ARBA00010923"/>
    </source>
</evidence>
<organism evidence="5 6">
    <name type="scientific">Ancylobacter defluvii</name>
    <dbReference type="NCBI Taxonomy" id="1282440"/>
    <lineage>
        <taxon>Bacteria</taxon>
        <taxon>Pseudomonadati</taxon>
        <taxon>Pseudomonadota</taxon>
        <taxon>Alphaproteobacteria</taxon>
        <taxon>Hyphomicrobiales</taxon>
        <taxon>Xanthobacteraceae</taxon>
        <taxon>Ancylobacter</taxon>
    </lineage>
</organism>
<evidence type="ECO:0000256" key="2">
    <source>
        <dbReference type="ARBA" id="ARBA00022747"/>
    </source>
</evidence>
<dbReference type="InterPro" id="IPR044946">
    <property type="entry name" value="Restrct_endonuc_typeI_TRD_sf"/>
</dbReference>
<gene>
    <name evidence="5" type="ORF">GCM10017653_25310</name>
</gene>
<dbReference type="GO" id="GO:0003677">
    <property type="term" value="F:DNA binding"/>
    <property type="evidence" value="ECO:0007669"/>
    <property type="project" value="UniProtKB-KW"/>
</dbReference>
<dbReference type="AlphaFoldDB" id="A0A9W6NBF4"/>
<evidence type="ECO:0000256" key="3">
    <source>
        <dbReference type="ARBA" id="ARBA00023125"/>
    </source>
</evidence>
<feature type="domain" description="Type I restriction modification DNA specificity" evidence="4">
    <location>
        <begin position="36"/>
        <end position="158"/>
    </location>
</feature>
<evidence type="ECO:0000313" key="6">
    <source>
        <dbReference type="Proteomes" id="UP001143330"/>
    </source>
</evidence>
<sequence>MGKMLDKQKNTGLPRKYLRNPNIRWFDVDLSDLQEILVEEKDIHKYELRDGDILICEGGEAGRAAIWKGDSRGIIFQKACHRVRVGPNLDARFFVHRLMFDYFNGGLEDYYTGATIKHFTGQDLARYEIPLPPLDEQKRIAAILDKADQLRQKRRQAIALLDSLTQSIFLEMFGDLVQKGKRSSSSLTVADVGRVQLGRQRAPKYQTGKFTRPYVRVANVYEDRIDLSDVLSMDFDDRDFRDYRLQSGDILLNEGQSTELVGRPAMWRNEIPDCCFQNTLVRFQSDTTKLLPEFALAVFLHYFRTGEFSKISSKTSSVAHLGASRFGRMPFPLPPVSEQTDFVKRAKRVREAKAASTLGDAGSLFSSLQHRAFSGQL</sequence>